<accession>A0A6L6XYD6</accession>
<dbReference type="Pfam" id="PF01636">
    <property type="entry name" value="APH"/>
    <property type="match status" value="1"/>
</dbReference>
<gene>
    <name evidence="3" type="ORF">GON03_21350</name>
</gene>
<dbReference type="Proteomes" id="UP000473525">
    <property type="component" value="Unassembled WGS sequence"/>
</dbReference>
<dbReference type="SUPFAM" id="SSF56112">
    <property type="entry name" value="Protein kinase-like (PK-like)"/>
    <property type="match status" value="1"/>
</dbReference>
<reference evidence="3 4" key="1">
    <citation type="submission" date="2019-12" db="EMBL/GenBank/DDBJ databases">
        <authorList>
            <person name="Huq M.A."/>
        </authorList>
    </citation>
    <scope>NUCLEOTIDE SEQUENCE [LARGE SCALE GENOMIC DNA]</scope>
    <source>
        <strain evidence="3 4">MAH-18</strain>
    </source>
</reference>
<evidence type="ECO:0000313" key="4">
    <source>
        <dbReference type="Proteomes" id="UP000473525"/>
    </source>
</evidence>
<dbReference type="GO" id="GO:0016740">
    <property type="term" value="F:transferase activity"/>
    <property type="evidence" value="ECO:0007669"/>
    <property type="project" value="UniProtKB-KW"/>
</dbReference>
<keyword evidence="3" id="KW-0808">Transferase</keyword>
<dbReference type="Gene3D" id="3.30.200.20">
    <property type="entry name" value="Phosphorylase Kinase, domain 1"/>
    <property type="match status" value="1"/>
</dbReference>
<evidence type="ECO:0000256" key="1">
    <source>
        <dbReference type="SAM" id="MobiDB-lite"/>
    </source>
</evidence>
<feature type="region of interest" description="Disordered" evidence="1">
    <location>
        <begin position="135"/>
        <end position="154"/>
    </location>
</feature>
<protein>
    <submittedName>
        <fullName evidence="3">Phosphotransferase</fullName>
    </submittedName>
</protein>
<evidence type="ECO:0000259" key="2">
    <source>
        <dbReference type="Pfam" id="PF01636"/>
    </source>
</evidence>
<evidence type="ECO:0000313" key="3">
    <source>
        <dbReference type="EMBL" id="MVQ51733.1"/>
    </source>
</evidence>
<comment type="caution">
    <text evidence="3">The sequence shown here is derived from an EMBL/GenBank/DDBJ whole genome shotgun (WGS) entry which is preliminary data.</text>
</comment>
<dbReference type="InterPro" id="IPR011009">
    <property type="entry name" value="Kinase-like_dom_sf"/>
</dbReference>
<sequence>MQMHDDQVAVTQELVRGLLDRQLPQYTGLPLRPVAEHGTDHSLFRLGEDLVVRMPVYAGSADQAASDARWLPVLAPHLPVAVPVPVALGEPDETYPFPWSVVPWLPGTPPAPGNADPHALAADLAGFVRDLHAVDTSGGPAKTGTSRGTPIRGWDPHVRAAIDEAGDRVDRPRVLAAWEDCLAAPDWPGDPVWIHGDLLAGNLLVHEGRLSAVIDFGALGLGDPAPDLQPAWATLPSEARAAYLDALGYDDDTVRRGRGWALGPALTGIPYYWDTVPAFAQRGLRTVAAVLADLER</sequence>
<dbReference type="InterPro" id="IPR002575">
    <property type="entry name" value="Aminoglycoside_PTrfase"/>
</dbReference>
<proteinExistence type="predicted"/>
<dbReference type="InterPro" id="IPR051678">
    <property type="entry name" value="AGP_Transferase"/>
</dbReference>
<dbReference type="Gene3D" id="3.90.1200.10">
    <property type="match status" value="1"/>
</dbReference>
<organism evidence="3 4">
    <name type="scientific">Nocardioides agri</name>
    <dbReference type="NCBI Taxonomy" id="2682843"/>
    <lineage>
        <taxon>Bacteria</taxon>
        <taxon>Bacillati</taxon>
        <taxon>Actinomycetota</taxon>
        <taxon>Actinomycetes</taxon>
        <taxon>Propionibacteriales</taxon>
        <taxon>Nocardioidaceae</taxon>
        <taxon>Nocardioides</taxon>
    </lineage>
</organism>
<dbReference type="PANTHER" id="PTHR21310">
    <property type="entry name" value="AMINOGLYCOSIDE PHOSPHOTRANSFERASE-RELATED-RELATED"/>
    <property type="match status" value="1"/>
</dbReference>
<dbReference type="EMBL" id="WSEK01000005">
    <property type="protein sequence ID" value="MVQ51733.1"/>
    <property type="molecule type" value="Genomic_DNA"/>
</dbReference>
<dbReference type="AlphaFoldDB" id="A0A6L6XYD6"/>
<feature type="domain" description="Aminoglycoside phosphotransferase" evidence="2">
    <location>
        <begin position="36"/>
        <end position="255"/>
    </location>
</feature>
<dbReference type="RefSeq" id="WP_157346740.1">
    <property type="nucleotide sequence ID" value="NZ_WSEK01000005.1"/>
</dbReference>
<keyword evidence="4" id="KW-1185">Reference proteome</keyword>
<dbReference type="CDD" id="cd05155">
    <property type="entry name" value="APH_ChoK_like_1"/>
    <property type="match status" value="1"/>
</dbReference>
<name>A0A6L6XYD6_9ACTN</name>
<dbReference type="PANTHER" id="PTHR21310:SF42">
    <property type="entry name" value="BIFUNCTIONAL AAC_APH"/>
    <property type="match status" value="1"/>
</dbReference>